<proteinExistence type="inferred from homology"/>
<dbReference type="InterPro" id="IPR027417">
    <property type="entry name" value="P-loop_NTPase"/>
</dbReference>
<dbReference type="InterPro" id="IPR047872">
    <property type="entry name" value="EFG_IV"/>
</dbReference>
<sequence length="695" mass="76200">MKLYTTDKIRNIGLVSHGGAGKTTLAEAMLFHTGANTRIGKVDDGTSLMNYDPEEIKRKATIGTSLAALEWKDHKINLLDTPGFDDFLGEVYKVVLAMDTAIVVVNASAGIEVGTEKNWKILNTYNVPRLVFLSKLDKENLNVAKIVEDLTAFDKKIVPIQIPWGTAANLKGVIDLLAMKAYAYTDDTGKKVEEKEIPADLKDLAQKLHDSMVESIVECDDALMEKFFGGETISVAELKAAIRKGLAANAIKPMLCGMALKNLGTDRLLDFLLECVPSPAERAPFPAHEPGKPDAKVVLEAKVDAPACAFVFKKINEQAGDMIFLRAVSGKLTAGTELFNPIRDQSERLGNFFTLRGKTKLDLDALVAGDIGLLVKPKVTQRGDTLCDKSRPVVITLPELPAPKLTYAVNPRTKQDQEKMGSGLQMLCADDGVLRYEFDPELGQGLISGLGDTHIDVAICRLKARWNVDVDISKPKIPYRETIKGKSDVQGKHKKQSGGRGQYGDVHIRFEPLPGGDFEFVDEIVGGVVPKNFIPAVEKGLQEARKRGVIAGFPTIGFKATLHFGSYHDVDSSELAFKLAATLAFKKGIAEAKPILLEPIYEVTVMTPESFMGTVIGDLNSRRGRILGMEPAGDMQMVKAHVPLAEMYKYATDLKSMTQSRADFVMKFDHYEEVPANVTEAIVKEYGRKEAEEEE</sequence>
<dbReference type="EMBL" id="QOQW01000005">
    <property type="protein sequence ID" value="RCK80670.1"/>
    <property type="molecule type" value="Genomic_DNA"/>
</dbReference>
<dbReference type="Pfam" id="PF00009">
    <property type="entry name" value="GTP_EFTU"/>
    <property type="match status" value="1"/>
</dbReference>
<comment type="similarity">
    <text evidence="1">Belongs to the TRAFAC class translation factor GTPase superfamily. Classic translation factor GTPase family. EF-G/EF-2 subfamily.</text>
</comment>
<dbReference type="GO" id="GO:0003746">
    <property type="term" value="F:translation elongation factor activity"/>
    <property type="evidence" value="ECO:0007669"/>
    <property type="project" value="UniProtKB-UniRule"/>
</dbReference>
<dbReference type="PROSITE" id="PS51722">
    <property type="entry name" value="G_TR_2"/>
    <property type="match status" value="1"/>
</dbReference>
<dbReference type="Pfam" id="PF14492">
    <property type="entry name" value="EFG_III"/>
    <property type="match status" value="1"/>
</dbReference>
<dbReference type="GO" id="GO:0005525">
    <property type="term" value="F:GTP binding"/>
    <property type="evidence" value="ECO:0007669"/>
    <property type="project" value="UniProtKB-UniRule"/>
</dbReference>
<dbReference type="FunFam" id="3.30.70.240:FF:000001">
    <property type="entry name" value="Elongation factor G"/>
    <property type="match status" value="1"/>
</dbReference>
<evidence type="ECO:0000313" key="7">
    <source>
        <dbReference type="Proteomes" id="UP000252355"/>
    </source>
</evidence>
<dbReference type="InterPro" id="IPR000640">
    <property type="entry name" value="EFG_V-like"/>
</dbReference>
<evidence type="ECO:0000256" key="4">
    <source>
        <dbReference type="NCBIfam" id="TIGR00484"/>
    </source>
</evidence>
<dbReference type="InterPro" id="IPR014721">
    <property type="entry name" value="Ribsml_uS5_D2-typ_fold_subgr"/>
</dbReference>
<evidence type="ECO:0000256" key="3">
    <source>
        <dbReference type="ARBA" id="ARBA00023134"/>
    </source>
</evidence>
<gene>
    <name evidence="6" type="ORF">OZSIB_2983</name>
</gene>
<dbReference type="CDD" id="cd01434">
    <property type="entry name" value="EFG_mtEFG1_IV"/>
    <property type="match status" value="1"/>
</dbReference>
<feature type="domain" description="Tr-type G" evidence="5">
    <location>
        <begin position="7"/>
        <end position="280"/>
    </location>
</feature>
<dbReference type="AlphaFoldDB" id="A0A367ZRK4"/>
<dbReference type="InterPro" id="IPR035647">
    <property type="entry name" value="EFG_III/V"/>
</dbReference>
<dbReference type="SUPFAM" id="SSF50447">
    <property type="entry name" value="Translation proteins"/>
    <property type="match status" value="1"/>
</dbReference>
<dbReference type="NCBIfam" id="TIGR00231">
    <property type="entry name" value="small_GTP"/>
    <property type="match status" value="1"/>
</dbReference>
<name>A0A367ZRK4_9BACT</name>
<dbReference type="Gene3D" id="3.30.230.10">
    <property type="match status" value="1"/>
</dbReference>
<dbReference type="SUPFAM" id="SSF54211">
    <property type="entry name" value="Ribosomal protein S5 domain 2-like"/>
    <property type="match status" value="1"/>
</dbReference>
<dbReference type="Proteomes" id="UP000252355">
    <property type="component" value="Unassembled WGS sequence"/>
</dbReference>
<evidence type="ECO:0000256" key="2">
    <source>
        <dbReference type="ARBA" id="ARBA00022741"/>
    </source>
</evidence>
<dbReference type="InterPro" id="IPR020568">
    <property type="entry name" value="Ribosomal_Su5_D2-typ_SF"/>
</dbReference>
<dbReference type="Pfam" id="PF22042">
    <property type="entry name" value="EF-G_D2"/>
    <property type="match status" value="1"/>
</dbReference>
<protein>
    <recommendedName>
        <fullName evidence="4">Elongation factor G</fullName>
    </recommendedName>
</protein>
<dbReference type="PANTHER" id="PTHR43261">
    <property type="entry name" value="TRANSLATION ELONGATION FACTOR G-RELATED"/>
    <property type="match status" value="1"/>
</dbReference>
<dbReference type="InterPro" id="IPR005225">
    <property type="entry name" value="Small_GTP-bd"/>
</dbReference>
<keyword evidence="6" id="KW-0251">Elongation factor</keyword>
<keyword evidence="2" id="KW-0547">Nucleotide-binding</keyword>
<dbReference type="SUPFAM" id="SSF54980">
    <property type="entry name" value="EF-G C-terminal domain-like"/>
    <property type="match status" value="2"/>
</dbReference>
<dbReference type="InterPro" id="IPR000795">
    <property type="entry name" value="T_Tr_GTP-bd_dom"/>
</dbReference>
<dbReference type="InterPro" id="IPR041095">
    <property type="entry name" value="EFG_II"/>
</dbReference>
<dbReference type="Gene3D" id="3.30.70.240">
    <property type="match status" value="1"/>
</dbReference>
<evidence type="ECO:0000256" key="1">
    <source>
        <dbReference type="ARBA" id="ARBA00005870"/>
    </source>
</evidence>
<dbReference type="Gene3D" id="3.30.70.870">
    <property type="entry name" value="Elongation Factor G (Translational Gtpase), domain 3"/>
    <property type="match status" value="1"/>
</dbReference>
<dbReference type="Pfam" id="PF03764">
    <property type="entry name" value="EFG_IV"/>
    <property type="match status" value="1"/>
</dbReference>
<dbReference type="InterPro" id="IPR053905">
    <property type="entry name" value="EF-G-like_DII"/>
</dbReference>
<dbReference type="CDD" id="cd03713">
    <property type="entry name" value="EFG_mtEFG_C"/>
    <property type="match status" value="1"/>
</dbReference>
<organism evidence="6 7">
    <name type="scientific">Candidatus Ozemobacter sibiricus</name>
    <dbReference type="NCBI Taxonomy" id="2268124"/>
    <lineage>
        <taxon>Bacteria</taxon>
        <taxon>Candidatus Ozemobacteria</taxon>
        <taxon>Candidatus Ozemobacterales</taxon>
        <taxon>Candidatus Ozemobacteraceae</taxon>
        <taxon>Candidatus Ozemobacter</taxon>
    </lineage>
</organism>
<dbReference type="InterPro" id="IPR009000">
    <property type="entry name" value="Transl_B-barrel_sf"/>
</dbReference>
<dbReference type="InterPro" id="IPR035649">
    <property type="entry name" value="EFG_V"/>
</dbReference>
<dbReference type="FunFam" id="3.30.230.10:FF:000003">
    <property type="entry name" value="Elongation factor G"/>
    <property type="match status" value="1"/>
</dbReference>
<evidence type="ECO:0000313" key="6">
    <source>
        <dbReference type="EMBL" id="RCK80670.1"/>
    </source>
</evidence>
<evidence type="ECO:0000259" key="5">
    <source>
        <dbReference type="PROSITE" id="PS51722"/>
    </source>
</evidence>
<dbReference type="SUPFAM" id="SSF52540">
    <property type="entry name" value="P-loop containing nucleoside triphosphate hydrolases"/>
    <property type="match status" value="1"/>
</dbReference>
<dbReference type="SMART" id="SM00838">
    <property type="entry name" value="EFG_C"/>
    <property type="match status" value="1"/>
</dbReference>
<accession>A0A367ZRK4</accession>
<dbReference type="InterPro" id="IPR004540">
    <property type="entry name" value="Transl_elong_EFG/EF2"/>
</dbReference>
<dbReference type="CDD" id="cd04170">
    <property type="entry name" value="EF-G_bact"/>
    <property type="match status" value="1"/>
</dbReference>
<dbReference type="Gene3D" id="3.40.50.300">
    <property type="entry name" value="P-loop containing nucleotide triphosphate hydrolases"/>
    <property type="match status" value="1"/>
</dbReference>
<keyword evidence="3" id="KW-0342">GTP-binding</keyword>
<keyword evidence="6" id="KW-0648">Protein biosynthesis</keyword>
<reference evidence="6 7" key="1">
    <citation type="submission" date="2018-05" db="EMBL/GenBank/DDBJ databases">
        <title>A metagenomic window into the 2 km-deep terrestrial subsurface aquifer revealed taxonomically and functionally diverse microbial community comprising novel uncultured bacterial lineages.</title>
        <authorList>
            <person name="Kadnikov V.V."/>
            <person name="Mardanov A.V."/>
            <person name="Beletsky A.V."/>
            <person name="Banks D."/>
            <person name="Pimenov N.V."/>
            <person name="Frank Y.A."/>
            <person name="Karnachuk O.V."/>
            <person name="Ravin N.V."/>
        </authorList>
    </citation>
    <scope>NUCLEOTIDE SEQUENCE [LARGE SCALE GENOMIC DNA]</scope>
    <source>
        <strain evidence="6">BY5</strain>
    </source>
</reference>
<dbReference type="Gene3D" id="2.40.30.10">
    <property type="entry name" value="Translation factors"/>
    <property type="match status" value="1"/>
</dbReference>
<dbReference type="InterPro" id="IPR005517">
    <property type="entry name" value="Transl_elong_EFG/EF2_IV"/>
</dbReference>
<dbReference type="NCBIfam" id="TIGR00484">
    <property type="entry name" value="EF-G"/>
    <property type="match status" value="1"/>
</dbReference>
<dbReference type="GO" id="GO:0003924">
    <property type="term" value="F:GTPase activity"/>
    <property type="evidence" value="ECO:0007669"/>
    <property type="project" value="InterPro"/>
</dbReference>
<dbReference type="Pfam" id="PF00679">
    <property type="entry name" value="EFG_C"/>
    <property type="match status" value="1"/>
</dbReference>
<comment type="caution">
    <text evidence="6">The sequence shown here is derived from an EMBL/GenBank/DDBJ whole genome shotgun (WGS) entry which is preliminary data.</text>
</comment>
<dbReference type="SMART" id="SM00889">
    <property type="entry name" value="EFG_IV"/>
    <property type="match status" value="1"/>
</dbReference>
<dbReference type="NCBIfam" id="NF009381">
    <property type="entry name" value="PRK12740.1-5"/>
    <property type="match status" value="1"/>
</dbReference>
<dbReference type="PANTHER" id="PTHR43261:SF6">
    <property type="entry name" value="ELONGATION FACTOR G-LIKE PROTEIN"/>
    <property type="match status" value="1"/>
</dbReference>
<dbReference type="GO" id="GO:0032790">
    <property type="term" value="P:ribosome disassembly"/>
    <property type="evidence" value="ECO:0007669"/>
    <property type="project" value="TreeGrafter"/>
</dbReference>